<accession>A0ABV3Q5Z0</accession>
<comment type="similarity">
    <text evidence="2">Belongs to the auxin efflux carrier (TC 2.A.69) family.</text>
</comment>
<sequence length="308" mass="33604">MDIQIVLSTISVMGIMIAIGTFFAYRVDVTREVKYTLILIILNVAVPAVILNGVFSVEMTGQTLSLAAMVFGISLAYHLLALGMVGLFARIFRFKSTFAVKMMILGALGNTGFIGIPLAATIFGAEGGFLAAIFDAGLSVIVYTVVLYILQIEGKFQFRQLKAVINIPIMAILLGILVAVTGFEPPQMVIQLTSMLAGLAAPMAMLYVGMLLPPLFKKKRKVFFPEVWFPLSFRLLVIPLTVMVIFNVFSFDGWIANMIVLQTAMPTAMVIAVLFSRYTEEEDTAVVTIFSSTLLSLATIPLIAFLMT</sequence>
<keyword evidence="5 8" id="KW-0812">Transmembrane</keyword>
<evidence type="ECO:0000313" key="10">
    <source>
        <dbReference type="Proteomes" id="UP001556040"/>
    </source>
</evidence>
<keyword evidence="6 8" id="KW-1133">Transmembrane helix</keyword>
<feature type="transmembrane region" description="Helical" evidence="8">
    <location>
        <begin position="37"/>
        <end position="55"/>
    </location>
</feature>
<feature type="transmembrane region" description="Helical" evidence="8">
    <location>
        <begin position="67"/>
        <end position="92"/>
    </location>
</feature>
<dbReference type="InterPro" id="IPR004776">
    <property type="entry name" value="Mem_transp_PIN-like"/>
</dbReference>
<comment type="subcellular location">
    <subcellularLocation>
        <location evidence="1">Cell membrane</location>
        <topology evidence="1">Multi-pass membrane protein</topology>
    </subcellularLocation>
</comment>
<comment type="caution">
    <text evidence="9">The sequence shown here is derived from an EMBL/GenBank/DDBJ whole genome shotgun (WGS) entry which is preliminary data.</text>
</comment>
<keyword evidence="10" id="KW-1185">Reference proteome</keyword>
<protein>
    <submittedName>
        <fullName evidence="9">AEC family transporter</fullName>
    </submittedName>
</protein>
<feature type="transmembrane region" description="Helical" evidence="8">
    <location>
        <begin position="228"/>
        <end position="249"/>
    </location>
</feature>
<dbReference type="PANTHER" id="PTHR36838">
    <property type="entry name" value="AUXIN EFFLUX CARRIER FAMILY PROTEIN"/>
    <property type="match status" value="1"/>
</dbReference>
<feature type="transmembrane region" description="Helical" evidence="8">
    <location>
        <begin position="195"/>
        <end position="216"/>
    </location>
</feature>
<dbReference type="InterPro" id="IPR038770">
    <property type="entry name" value="Na+/solute_symporter_sf"/>
</dbReference>
<feature type="transmembrane region" description="Helical" evidence="8">
    <location>
        <begin position="255"/>
        <end position="275"/>
    </location>
</feature>
<evidence type="ECO:0000256" key="7">
    <source>
        <dbReference type="ARBA" id="ARBA00023136"/>
    </source>
</evidence>
<evidence type="ECO:0000256" key="8">
    <source>
        <dbReference type="SAM" id="Phobius"/>
    </source>
</evidence>
<evidence type="ECO:0000256" key="3">
    <source>
        <dbReference type="ARBA" id="ARBA00022448"/>
    </source>
</evidence>
<feature type="transmembrane region" description="Helical" evidence="8">
    <location>
        <begin position="104"/>
        <end position="123"/>
    </location>
</feature>
<organism evidence="9 10">
    <name type="scientific">Jeotgalibacillus marinus</name>
    <dbReference type="NCBI Taxonomy" id="86667"/>
    <lineage>
        <taxon>Bacteria</taxon>
        <taxon>Bacillati</taxon>
        <taxon>Bacillota</taxon>
        <taxon>Bacilli</taxon>
        <taxon>Bacillales</taxon>
        <taxon>Caryophanaceae</taxon>
        <taxon>Jeotgalibacillus</taxon>
    </lineage>
</organism>
<feature type="transmembrane region" description="Helical" evidence="8">
    <location>
        <begin position="6"/>
        <end position="25"/>
    </location>
</feature>
<reference evidence="9 10" key="1">
    <citation type="journal article" date="1979" name="Int. J. Syst. Evol. Microbiol.">
        <title>Bacillus globisporus subsp. marinus subsp. nov.</title>
        <authorList>
            <person name="Liu H."/>
        </authorList>
    </citation>
    <scope>NUCLEOTIDE SEQUENCE [LARGE SCALE GENOMIC DNA]</scope>
    <source>
        <strain evidence="9 10">DSM 1297</strain>
    </source>
</reference>
<dbReference type="RefSeq" id="WP_367780151.1">
    <property type="nucleotide sequence ID" value="NZ_JBFMIA010000013.1"/>
</dbReference>
<dbReference type="Gene3D" id="1.20.1530.20">
    <property type="match status" value="1"/>
</dbReference>
<feature type="transmembrane region" description="Helical" evidence="8">
    <location>
        <begin position="287"/>
        <end position="307"/>
    </location>
</feature>
<evidence type="ECO:0000313" key="9">
    <source>
        <dbReference type="EMBL" id="MEW9502661.1"/>
    </source>
</evidence>
<proteinExistence type="inferred from homology"/>
<keyword evidence="4" id="KW-1003">Cell membrane</keyword>
<dbReference type="Proteomes" id="UP001556040">
    <property type="component" value="Unassembled WGS sequence"/>
</dbReference>
<evidence type="ECO:0000256" key="2">
    <source>
        <dbReference type="ARBA" id="ARBA00010145"/>
    </source>
</evidence>
<evidence type="ECO:0000256" key="5">
    <source>
        <dbReference type="ARBA" id="ARBA00022692"/>
    </source>
</evidence>
<keyword evidence="3" id="KW-0813">Transport</keyword>
<feature type="transmembrane region" description="Helical" evidence="8">
    <location>
        <begin position="163"/>
        <end position="183"/>
    </location>
</feature>
<gene>
    <name evidence="9" type="ORF">AB1471_12760</name>
</gene>
<evidence type="ECO:0000256" key="6">
    <source>
        <dbReference type="ARBA" id="ARBA00022989"/>
    </source>
</evidence>
<dbReference type="EMBL" id="JBFMIA010000013">
    <property type="protein sequence ID" value="MEW9502661.1"/>
    <property type="molecule type" value="Genomic_DNA"/>
</dbReference>
<evidence type="ECO:0000256" key="1">
    <source>
        <dbReference type="ARBA" id="ARBA00004651"/>
    </source>
</evidence>
<dbReference type="Pfam" id="PF03547">
    <property type="entry name" value="Mem_trans"/>
    <property type="match status" value="1"/>
</dbReference>
<name>A0ABV3Q5Z0_9BACL</name>
<feature type="transmembrane region" description="Helical" evidence="8">
    <location>
        <begin position="129"/>
        <end position="151"/>
    </location>
</feature>
<evidence type="ECO:0000256" key="4">
    <source>
        <dbReference type="ARBA" id="ARBA00022475"/>
    </source>
</evidence>
<dbReference type="PANTHER" id="PTHR36838:SF3">
    <property type="entry name" value="TRANSPORTER AUXIN EFFLUX CARRIER EC FAMILY"/>
    <property type="match status" value="1"/>
</dbReference>
<keyword evidence="7 8" id="KW-0472">Membrane</keyword>